<feature type="transmembrane region" description="Helical" evidence="8">
    <location>
        <begin position="759"/>
        <end position="781"/>
    </location>
</feature>
<feature type="compositionally biased region" description="Low complexity" evidence="7">
    <location>
        <begin position="619"/>
        <end position="633"/>
    </location>
</feature>
<dbReference type="InterPro" id="IPR001734">
    <property type="entry name" value="Na/solute_symporter"/>
</dbReference>
<feature type="transmembrane region" description="Helical" evidence="8">
    <location>
        <begin position="6"/>
        <end position="25"/>
    </location>
</feature>
<feature type="region of interest" description="Disordered" evidence="7">
    <location>
        <begin position="566"/>
        <end position="672"/>
    </location>
</feature>
<feature type="transmembrane region" description="Helical" evidence="8">
    <location>
        <begin position="76"/>
        <end position="100"/>
    </location>
</feature>
<protein>
    <recommendedName>
        <fullName evidence="10">Sodium/solute symporter</fullName>
    </recommendedName>
</protein>
<keyword evidence="4 8" id="KW-1133">Transmembrane helix</keyword>
<feature type="transmembrane region" description="Helical" evidence="8">
    <location>
        <begin position="121"/>
        <end position="144"/>
    </location>
</feature>
<evidence type="ECO:0000256" key="4">
    <source>
        <dbReference type="ARBA" id="ARBA00022989"/>
    </source>
</evidence>
<evidence type="ECO:0000256" key="6">
    <source>
        <dbReference type="RuleBase" id="RU362091"/>
    </source>
</evidence>
<dbReference type="GO" id="GO:0005886">
    <property type="term" value="C:plasma membrane"/>
    <property type="evidence" value="ECO:0007669"/>
    <property type="project" value="TreeGrafter"/>
</dbReference>
<evidence type="ECO:0000256" key="3">
    <source>
        <dbReference type="ARBA" id="ARBA00022692"/>
    </source>
</evidence>
<feature type="transmembrane region" description="Helical" evidence="8">
    <location>
        <begin position="414"/>
        <end position="438"/>
    </location>
</feature>
<feature type="transmembrane region" description="Helical" evidence="8">
    <location>
        <begin position="340"/>
        <end position="367"/>
    </location>
</feature>
<name>A0A0G4HST1_9ALVE</name>
<evidence type="ECO:0008006" key="10">
    <source>
        <dbReference type="Google" id="ProtNLM"/>
    </source>
</evidence>
<dbReference type="Gene3D" id="1.20.1730.10">
    <property type="entry name" value="Sodium/glucose cotransporter"/>
    <property type="match status" value="1"/>
</dbReference>
<evidence type="ECO:0000256" key="1">
    <source>
        <dbReference type="ARBA" id="ARBA00004141"/>
    </source>
</evidence>
<feature type="transmembrane region" description="Helical" evidence="8">
    <location>
        <begin position="445"/>
        <end position="466"/>
    </location>
</feature>
<dbReference type="PROSITE" id="PS50283">
    <property type="entry name" value="NA_SOLUT_SYMP_3"/>
    <property type="match status" value="1"/>
</dbReference>
<dbReference type="AlphaFoldDB" id="A0A0G4HST1"/>
<dbReference type="Pfam" id="PF00474">
    <property type="entry name" value="SSF"/>
    <property type="match status" value="1"/>
</dbReference>
<evidence type="ECO:0000256" key="2">
    <source>
        <dbReference type="ARBA" id="ARBA00006434"/>
    </source>
</evidence>
<dbReference type="InterPro" id="IPR038377">
    <property type="entry name" value="Na/Glc_symporter_sf"/>
</dbReference>
<feature type="transmembrane region" description="Helical" evidence="8">
    <location>
        <begin position="497"/>
        <end position="519"/>
    </location>
</feature>
<dbReference type="PANTHER" id="PTHR11819:SF195">
    <property type="entry name" value="SODIUM_GLUCOSE COTRANSPORTER 4"/>
    <property type="match status" value="1"/>
</dbReference>
<sequence>MNFGVADYVVVGVVVLLFALIVWVSSRNRARAQSVDSYFLSCRSMTWWSIGLSLFASNIGTEHLVGQAGAAASTGLGVMCFEILGGLYLVLLGFLFYPVYRAAGVSTVPEYFEKRFNPACRYIMVALSLAVWVIVRIAAPLYGATLVFRLVLEWDVWVSAALVIGVTLAYGLFGGLAAVMYTDVLQSAIFTTAGIAGCIVIFSHFGGLRNVQTTLDRAGLPHFFDSLRSHDDELYPWPGVLLNVFSGVWYFCTDQVMVQRALASRSLFDAKVGALVGALLKTVVVVAIHFPGVVARAAYEACRESGGKVYPDWCTPSLSDPSKANLAYLLLVVRHFPQGLSGLMVCGWVAAVMSSLDSVLNSSAALFTLDVWRRGVHPRAKNRELVVVGRIATVLVGCLAFAWLPMILRGGASFYLFTAEAAFHIAPAASAVLILGVLVPSTKWVNGAGAVVGLCGGVLFGLGRYVAVVATGAKKMCETLQGNGIVVRGDWFLCMSFQNFGCLAGGVALLLTITVSFLVSVWGPSQWLGAPGGLGGLTVWTSPESWGGLGRKRGGLNEKGQIEAVVKEEEEEERGSGKGIEEPGPPVRAETAGECSSGAAEKQYVEDAEEARRDEKLPQSDSVSSPPQPSNVSLDRDGEVTHGNESSSLDGAGEQEKEGESGPSGSLGLAALRSVSPPPACLLGPPVGGRVGVAGETLSRVEVEDSRQSADDENSLQSSFARLGVASEAAVDLGSEKEIENEVKRREEEKRLEWRDRKWYVALNWAAGLVIASRYLFIFSFNTWAFFPSSTQTV</sequence>
<gene>
    <name evidence="9" type="ORF">Cvel_31085</name>
</gene>
<keyword evidence="5 8" id="KW-0472">Membrane</keyword>
<keyword evidence="3 8" id="KW-0812">Transmembrane</keyword>
<feature type="transmembrane region" description="Helical" evidence="8">
    <location>
        <begin position="156"/>
        <end position="181"/>
    </location>
</feature>
<organism evidence="9">
    <name type="scientific">Chromera velia CCMP2878</name>
    <dbReference type="NCBI Taxonomy" id="1169474"/>
    <lineage>
        <taxon>Eukaryota</taxon>
        <taxon>Sar</taxon>
        <taxon>Alveolata</taxon>
        <taxon>Colpodellida</taxon>
        <taxon>Chromeraceae</taxon>
        <taxon>Chromera</taxon>
    </lineage>
</organism>
<evidence type="ECO:0000256" key="8">
    <source>
        <dbReference type="SAM" id="Phobius"/>
    </source>
</evidence>
<proteinExistence type="inferred from homology"/>
<reference evidence="9" key="1">
    <citation type="submission" date="2014-11" db="EMBL/GenBank/DDBJ databases">
        <authorList>
            <person name="Otto D Thomas"/>
            <person name="Naeem Raeece"/>
        </authorList>
    </citation>
    <scope>NUCLEOTIDE SEQUENCE</scope>
</reference>
<feature type="transmembrane region" description="Helical" evidence="8">
    <location>
        <begin position="387"/>
        <end position="408"/>
    </location>
</feature>
<accession>A0A0G4HST1</accession>
<dbReference type="GO" id="GO:0005412">
    <property type="term" value="F:D-glucose:sodium symporter activity"/>
    <property type="evidence" value="ECO:0007669"/>
    <property type="project" value="TreeGrafter"/>
</dbReference>
<dbReference type="PhylomeDB" id="A0A0G4HST1"/>
<comment type="similarity">
    <text evidence="2 6">Belongs to the sodium:solute symporter (SSF) (TC 2.A.21) family.</text>
</comment>
<feature type="compositionally biased region" description="Low complexity" evidence="7">
    <location>
        <begin position="661"/>
        <end position="672"/>
    </location>
</feature>
<feature type="transmembrane region" description="Helical" evidence="8">
    <location>
        <begin position="272"/>
        <end position="290"/>
    </location>
</feature>
<dbReference type="PANTHER" id="PTHR11819">
    <property type="entry name" value="SOLUTE CARRIER FAMILY 5"/>
    <property type="match status" value="1"/>
</dbReference>
<evidence type="ECO:0000313" key="9">
    <source>
        <dbReference type="EMBL" id="CEM47351.1"/>
    </source>
</evidence>
<evidence type="ECO:0000256" key="7">
    <source>
        <dbReference type="SAM" id="MobiDB-lite"/>
    </source>
</evidence>
<comment type="subcellular location">
    <subcellularLocation>
        <location evidence="1">Membrane</location>
        <topology evidence="1">Multi-pass membrane protein</topology>
    </subcellularLocation>
</comment>
<evidence type="ECO:0000256" key="5">
    <source>
        <dbReference type="ARBA" id="ARBA00023136"/>
    </source>
</evidence>
<dbReference type="NCBIfam" id="TIGR00813">
    <property type="entry name" value="sss"/>
    <property type="match status" value="1"/>
</dbReference>
<feature type="transmembrane region" description="Helical" evidence="8">
    <location>
        <begin position="234"/>
        <end position="252"/>
    </location>
</feature>
<feature type="transmembrane region" description="Helical" evidence="8">
    <location>
        <begin position="188"/>
        <end position="207"/>
    </location>
</feature>
<dbReference type="EMBL" id="CDMZ01003717">
    <property type="protein sequence ID" value="CEM47351.1"/>
    <property type="molecule type" value="Genomic_DNA"/>
</dbReference>
<dbReference type="VEuPathDB" id="CryptoDB:Cvel_31085"/>
<feature type="transmembrane region" description="Helical" evidence="8">
    <location>
        <begin position="37"/>
        <end position="56"/>
    </location>
</feature>